<name>A0A3B0W485_9ZZZZ</name>
<organism evidence="2">
    <name type="scientific">hydrothermal vent metagenome</name>
    <dbReference type="NCBI Taxonomy" id="652676"/>
    <lineage>
        <taxon>unclassified sequences</taxon>
        <taxon>metagenomes</taxon>
        <taxon>ecological metagenomes</taxon>
    </lineage>
</organism>
<accession>A0A3B0W485</accession>
<dbReference type="Pfam" id="PF20221">
    <property type="entry name" value="DUF6580"/>
    <property type="match status" value="1"/>
</dbReference>
<protein>
    <recommendedName>
        <fullName evidence="3">Rod shape-determining protein MreD</fullName>
    </recommendedName>
</protein>
<keyword evidence="1" id="KW-0812">Transmembrane</keyword>
<feature type="transmembrane region" description="Helical" evidence="1">
    <location>
        <begin position="52"/>
        <end position="68"/>
    </location>
</feature>
<dbReference type="InterPro" id="IPR046487">
    <property type="entry name" value="DUF6580"/>
</dbReference>
<evidence type="ECO:0008006" key="3">
    <source>
        <dbReference type="Google" id="ProtNLM"/>
    </source>
</evidence>
<feature type="transmembrane region" description="Helical" evidence="1">
    <location>
        <begin position="146"/>
        <end position="164"/>
    </location>
</feature>
<sequence>MQSQSMKTQLLTISSIIFVLALFRLLPHWPNVSPVAAMALFGGAYFADKRMAFIIPFVALFVSDLIIGLHNSMIFVYAGFGLTVMVGFWLKNRMTITTTAFAVLASSVLFFLLTNFGAWMTSGIYLKSTEGLMQAYVAGIPFFQNSLLGNGVYAVVIFGGYYLLQRNFSVLNASLPK</sequence>
<proteinExistence type="predicted"/>
<dbReference type="EMBL" id="UOFE01000006">
    <property type="protein sequence ID" value="VAW50718.1"/>
    <property type="molecule type" value="Genomic_DNA"/>
</dbReference>
<gene>
    <name evidence="2" type="ORF">MNBD_GAMMA05-2646</name>
</gene>
<feature type="transmembrane region" description="Helical" evidence="1">
    <location>
        <begin position="9"/>
        <end position="26"/>
    </location>
</feature>
<reference evidence="2" key="1">
    <citation type="submission" date="2018-06" db="EMBL/GenBank/DDBJ databases">
        <authorList>
            <person name="Zhirakovskaya E."/>
        </authorList>
    </citation>
    <scope>NUCLEOTIDE SEQUENCE</scope>
</reference>
<evidence type="ECO:0000256" key="1">
    <source>
        <dbReference type="SAM" id="Phobius"/>
    </source>
</evidence>
<keyword evidence="1" id="KW-0472">Membrane</keyword>
<evidence type="ECO:0000313" key="2">
    <source>
        <dbReference type="EMBL" id="VAW50718.1"/>
    </source>
</evidence>
<feature type="transmembrane region" description="Helical" evidence="1">
    <location>
        <begin position="102"/>
        <end position="126"/>
    </location>
</feature>
<dbReference type="AlphaFoldDB" id="A0A3B0W485"/>
<feature type="transmembrane region" description="Helical" evidence="1">
    <location>
        <begin position="74"/>
        <end position="90"/>
    </location>
</feature>
<keyword evidence="1" id="KW-1133">Transmembrane helix</keyword>